<organism evidence="4 5">
    <name type="scientific">Xylaria flabelliformis</name>
    <dbReference type="NCBI Taxonomy" id="2512241"/>
    <lineage>
        <taxon>Eukaryota</taxon>
        <taxon>Fungi</taxon>
        <taxon>Dikarya</taxon>
        <taxon>Ascomycota</taxon>
        <taxon>Pezizomycotina</taxon>
        <taxon>Sordariomycetes</taxon>
        <taxon>Xylariomycetidae</taxon>
        <taxon>Xylariales</taxon>
        <taxon>Xylariaceae</taxon>
        <taxon>Xylaria</taxon>
    </lineage>
</organism>
<accession>A0A553HZY8</accession>
<proteinExistence type="predicted"/>
<dbReference type="EMBL" id="VFLP01000028">
    <property type="protein sequence ID" value="TRX93519.1"/>
    <property type="molecule type" value="Genomic_DNA"/>
</dbReference>
<feature type="compositionally biased region" description="Polar residues" evidence="1">
    <location>
        <begin position="40"/>
        <end position="52"/>
    </location>
</feature>
<dbReference type="InterPro" id="IPR036465">
    <property type="entry name" value="vWFA_dom_sf"/>
</dbReference>
<keyword evidence="2" id="KW-0732">Signal</keyword>
<feature type="signal peptide" evidence="2">
    <location>
        <begin position="1"/>
        <end position="20"/>
    </location>
</feature>
<dbReference type="OrthoDB" id="2142040at2759"/>
<feature type="chain" id="PRO_5022076281" description="VWFA domain-containing protein" evidence="2">
    <location>
        <begin position="21"/>
        <end position="374"/>
    </location>
</feature>
<dbReference type="PANTHER" id="PTHR34706:SF2">
    <property type="entry name" value="RFEF"/>
    <property type="match status" value="1"/>
</dbReference>
<dbReference type="PANTHER" id="PTHR34706">
    <property type="entry name" value="SLR1338 PROTEIN"/>
    <property type="match status" value="1"/>
</dbReference>
<feature type="region of interest" description="Disordered" evidence="1">
    <location>
        <begin position="31"/>
        <end position="52"/>
    </location>
</feature>
<feature type="region of interest" description="Disordered" evidence="1">
    <location>
        <begin position="76"/>
        <end position="95"/>
    </location>
</feature>
<dbReference type="Pfam" id="PF00092">
    <property type="entry name" value="VWA"/>
    <property type="match status" value="1"/>
</dbReference>
<dbReference type="AlphaFoldDB" id="A0A553HZY8"/>
<feature type="domain" description="VWFA" evidence="3">
    <location>
        <begin position="168"/>
        <end position="332"/>
    </location>
</feature>
<dbReference type="STRING" id="2512241.A0A553HZY8"/>
<keyword evidence="5" id="KW-1185">Reference proteome</keyword>
<name>A0A553HZY8_9PEZI</name>
<dbReference type="Proteomes" id="UP000319160">
    <property type="component" value="Unassembled WGS sequence"/>
</dbReference>
<evidence type="ECO:0000313" key="5">
    <source>
        <dbReference type="Proteomes" id="UP000319160"/>
    </source>
</evidence>
<evidence type="ECO:0000256" key="1">
    <source>
        <dbReference type="SAM" id="MobiDB-lite"/>
    </source>
</evidence>
<evidence type="ECO:0000256" key="2">
    <source>
        <dbReference type="SAM" id="SignalP"/>
    </source>
</evidence>
<gene>
    <name evidence="4" type="ORF">FHL15_005491</name>
</gene>
<evidence type="ECO:0000313" key="4">
    <source>
        <dbReference type="EMBL" id="TRX93519.1"/>
    </source>
</evidence>
<sequence length="374" mass="40953">MHLSGLILTLGFTLPIRNRATTTINADQQGANLRDEGVGSTFQGNGNSNQYNSLGADQNIVSGSGSQFPRAEIKGDVNISSTDNRRNGNTTENNTMNVNSNTMIQQLSKGHQSYHSCIFNFASNHLRGFELNFEELATKAADLESGKEVDLDIDPTLAPKIIKLNIFDFIILCDNSRSMTSKRQVLGNTLKRLAKVASVLTRTGISIRFLNHGQIRDNDLNNLFPDDVKQRVEEVQFERGSKLGTALKTKIVDPIIEKAQSQKLKRPVIVMVITDGEPHGEPSGTLRDAIYSCKRSKAIQSYGSAAVVFVVARIGQSKSAEKFLGELESDDKIKGMVYCSANGLNRQQELPKSGGSDRENITLVIELLLAAVPE</sequence>
<reference evidence="5" key="1">
    <citation type="submission" date="2019-06" db="EMBL/GenBank/DDBJ databases">
        <title>Draft genome sequence of the griseofulvin-producing fungus Xylaria cubensis strain G536.</title>
        <authorList>
            <person name="Mead M.E."/>
            <person name="Raja H.A."/>
            <person name="Steenwyk J.L."/>
            <person name="Knowles S.L."/>
            <person name="Oberlies N.H."/>
            <person name="Rokas A."/>
        </authorList>
    </citation>
    <scope>NUCLEOTIDE SEQUENCE [LARGE SCALE GENOMIC DNA]</scope>
    <source>
        <strain evidence="5">G536</strain>
    </source>
</reference>
<dbReference type="Gene3D" id="3.40.50.410">
    <property type="entry name" value="von Willebrand factor, type A domain"/>
    <property type="match status" value="1"/>
</dbReference>
<comment type="caution">
    <text evidence="4">The sequence shown here is derived from an EMBL/GenBank/DDBJ whole genome shotgun (WGS) entry which is preliminary data.</text>
</comment>
<dbReference type="SUPFAM" id="SSF53300">
    <property type="entry name" value="vWA-like"/>
    <property type="match status" value="1"/>
</dbReference>
<protein>
    <recommendedName>
        <fullName evidence="3">VWFA domain-containing protein</fullName>
    </recommendedName>
</protein>
<evidence type="ECO:0000259" key="3">
    <source>
        <dbReference type="Pfam" id="PF00092"/>
    </source>
</evidence>
<dbReference type="InterPro" id="IPR002035">
    <property type="entry name" value="VWF_A"/>
</dbReference>